<dbReference type="SUPFAM" id="SSF110738">
    <property type="entry name" value="Glycerate kinase I"/>
    <property type="match status" value="1"/>
</dbReference>
<keyword evidence="1" id="KW-0418">Kinase</keyword>
<protein>
    <submittedName>
        <fullName evidence="1">Glycerate kinase</fullName>
    </submittedName>
</protein>
<dbReference type="InterPro" id="IPR018197">
    <property type="entry name" value="Glycerate_kinase_RE-like"/>
</dbReference>
<evidence type="ECO:0000313" key="2">
    <source>
        <dbReference type="Proteomes" id="UP000275401"/>
    </source>
</evidence>
<dbReference type="RefSeq" id="WP_148082205.1">
    <property type="nucleotide sequence ID" value="NZ_RIBZ01000815.1"/>
</dbReference>
<proteinExistence type="predicted"/>
<name>A0A3M8T245_9ACTN</name>
<dbReference type="GO" id="GO:0008887">
    <property type="term" value="F:glycerate kinase activity"/>
    <property type="evidence" value="ECO:0007669"/>
    <property type="project" value="InterPro"/>
</dbReference>
<keyword evidence="2" id="KW-1185">Reference proteome</keyword>
<dbReference type="Gene3D" id="3.40.50.10350">
    <property type="entry name" value="Glycerate kinase, domain 1"/>
    <property type="match status" value="1"/>
</dbReference>
<dbReference type="AlphaFoldDB" id="A0A3M8T245"/>
<feature type="non-terminal residue" evidence="1">
    <location>
        <position position="1"/>
    </location>
</feature>
<comment type="caution">
    <text evidence="1">The sequence shown here is derived from an EMBL/GenBank/DDBJ whole genome shotgun (WGS) entry which is preliminary data.</text>
</comment>
<reference evidence="1 2" key="1">
    <citation type="submission" date="2018-11" db="EMBL/GenBank/DDBJ databases">
        <title>The Potential of Streptomyces as Biocontrol Agents against the Tomato grey mould, Botrytis cinerea (Gray mold) Frontiers in Microbiology.</title>
        <authorList>
            <person name="Li D."/>
        </authorList>
    </citation>
    <scope>NUCLEOTIDE SEQUENCE [LARGE SCALE GENOMIC DNA]</scope>
    <source>
        <strain evidence="1 2">NEAU-LD23</strain>
    </source>
</reference>
<sequence length="140" mass="13792">PRAAEYAAAPGAGAAGGIGFGALLGLGAAFRPGIDVMLDVLGFSAALEGADLVITGEGSLDEQTLHGKAPAGVAAAARARDIDVVAVCGRLALSPAALGGAGIRRAYALTDLEPDPTRCIAEAGPLLERTAERLAADFLG</sequence>
<dbReference type="InterPro" id="IPR036129">
    <property type="entry name" value="Glycerate_kinase_sf"/>
</dbReference>
<dbReference type="PANTHER" id="PTHR21599:SF0">
    <property type="entry name" value="GLYCERATE KINASE"/>
    <property type="match status" value="1"/>
</dbReference>
<dbReference type="Proteomes" id="UP000275401">
    <property type="component" value="Unassembled WGS sequence"/>
</dbReference>
<gene>
    <name evidence="1" type="ORF">EEJ42_41910</name>
</gene>
<accession>A0A3M8T245</accession>
<dbReference type="PANTHER" id="PTHR21599">
    <property type="entry name" value="GLYCERATE KINASE"/>
    <property type="match status" value="1"/>
</dbReference>
<keyword evidence="1" id="KW-0808">Transferase</keyword>
<dbReference type="InterPro" id="IPR004381">
    <property type="entry name" value="Glycerate_kinase"/>
</dbReference>
<evidence type="ECO:0000313" key="1">
    <source>
        <dbReference type="EMBL" id="RNF87687.1"/>
    </source>
</evidence>
<organism evidence="1 2">
    <name type="scientific">Streptomyces botrytidirepellens</name>
    <dbReference type="NCBI Taxonomy" id="2486417"/>
    <lineage>
        <taxon>Bacteria</taxon>
        <taxon>Bacillati</taxon>
        <taxon>Actinomycetota</taxon>
        <taxon>Actinomycetes</taxon>
        <taxon>Kitasatosporales</taxon>
        <taxon>Streptomycetaceae</taxon>
        <taxon>Streptomyces</taxon>
    </lineage>
</organism>
<dbReference type="GO" id="GO:0031388">
    <property type="term" value="P:organic acid phosphorylation"/>
    <property type="evidence" value="ECO:0007669"/>
    <property type="project" value="InterPro"/>
</dbReference>
<dbReference type="EMBL" id="RIBZ01000815">
    <property type="protein sequence ID" value="RNF87687.1"/>
    <property type="molecule type" value="Genomic_DNA"/>
</dbReference>
<dbReference type="Pfam" id="PF02595">
    <property type="entry name" value="Gly_kinase"/>
    <property type="match status" value="1"/>
</dbReference>